<dbReference type="Pfam" id="PF00072">
    <property type="entry name" value="Response_reg"/>
    <property type="match status" value="1"/>
</dbReference>
<proteinExistence type="predicted"/>
<evidence type="ECO:0000256" key="2">
    <source>
        <dbReference type="ARBA" id="ARBA00023125"/>
    </source>
</evidence>
<dbReference type="OrthoDB" id="2666291at2"/>
<dbReference type="CDD" id="cd17536">
    <property type="entry name" value="REC_YesN-like"/>
    <property type="match status" value="1"/>
</dbReference>
<name>A0A7X4YJM0_9BACL</name>
<dbReference type="Gene3D" id="3.40.50.2300">
    <property type="match status" value="1"/>
</dbReference>
<dbReference type="GO" id="GO:0000160">
    <property type="term" value="P:phosphorelay signal transduction system"/>
    <property type="evidence" value="ECO:0007669"/>
    <property type="project" value="InterPro"/>
</dbReference>
<dbReference type="InterPro" id="IPR018060">
    <property type="entry name" value="HTH_AraC"/>
</dbReference>
<dbReference type="InterPro" id="IPR020449">
    <property type="entry name" value="Tscrpt_reg_AraC-type_HTH"/>
</dbReference>
<dbReference type="Proteomes" id="UP000558113">
    <property type="component" value="Unassembled WGS sequence"/>
</dbReference>
<evidence type="ECO:0000313" key="8">
    <source>
        <dbReference type="Proteomes" id="UP000558113"/>
    </source>
</evidence>
<comment type="caution">
    <text evidence="7">The sequence shown here is derived from an EMBL/GenBank/DDBJ whole genome shotgun (WGS) entry which is preliminary data.</text>
</comment>
<keyword evidence="3" id="KW-0804">Transcription</keyword>
<dbReference type="SMART" id="SM00342">
    <property type="entry name" value="HTH_ARAC"/>
    <property type="match status" value="1"/>
</dbReference>
<dbReference type="PROSITE" id="PS50110">
    <property type="entry name" value="RESPONSE_REGULATORY"/>
    <property type="match status" value="1"/>
</dbReference>
<evidence type="ECO:0000256" key="1">
    <source>
        <dbReference type="ARBA" id="ARBA00023015"/>
    </source>
</evidence>
<organism evidence="7 8">
    <name type="scientific">Paenibacillus sacheonensis</name>
    <dbReference type="NCBI Taxonomy" id="742054"/>
    <lineage>
        <taxon>Bacteria</taxon>
        <taxon>Bacillati</taxon>
        <taxon>Bacillota</taxon>
        <taxon>Bacilli</taxon>
        <taxon>Bacillales</taxon>
        <taxon>Paenibacillaceae</taxon>
        <taxon>Paenibacillus</taxon>
    </lineage>
</organism>
<dbReference type="AlphaFoldDB" id="A0A7X4YJM0"/>
<dbReference type="PROSITE" id="PS01124">
    <property type="entry name" value="HTH_ARAC_FAMILY_2"/>
    <property type="match status" value="1"/>
</dbReference>
<dbReference type="InterPro" id="IPR018062">
    <property type="entry name" value="HTH_AraC-typ_CS"/>
</dbReference>
<dbReference type="SUPFAM" id="SSF52172">
    <property type="entry name" value="CheY-like"/>
    <property type="match status" value="1"/>
</dbReference>
<evidence type="ECO:0000256" key="3">
    <source>
        <dbReference type="ARBA" id="ARBA00023163"/>
    </source>
</evidence>
<keyword evidence="4" id="KW-0597">Phosphoprotein</keyword>
<dbReference type="InterPro" id="IPR001789">
    <property type="entry name" value="Sig_transdc_resp-reg_receiver"/>
</dbReference>
<keyword evidence="8" id="KW-1185">Reference proteome</keyword>
<reference evidence="7 8" key="1">
    <citation type="submission" date="2020-01" db="EMBL/GenBank/DDBJ databases">
        <title>Paenibacillus soybeanensis sp. nov. isolated from the nodules of soybean (Glycine max(L.) Merr).</title>
        <authorList>
            <person name="Wang H."/>
        </authorList>
    </citation>
    <scope>NUCLEOTIDE SEQUENCE [LARGE SCALE GENOMIC DNA]</scope>
    <source>
        <strain evidence="7 8">DSM 23054</strain>
    </source>
</reference>
<dbReference type="GO" id="GO:0003700">
    <property type="term" value="F:DNA-binding transcription factor activity"/>
    <property type="evidence" value="ECO:0007669"/>
    <property type="project" value="InterPro"/>
</dbReference>
<dbReference type="InterPro" id="IPR011006">
    <property type="entry name" value="CheY-like_superfamily"/>
</dbReference>
<accession>A0A7X4YJM0</accession>
<dbReference type="PANTHER" id="PTHR43280:SF2">
    <property type="entry name" value="HTH-TYPE TRANSCRIPTIONAL REGULATOR EXSA"/>
    <property type="match status" value="1"/>
</dbReference>
<dbReference type="SUPFAM" id="SSF46689">
    <property type="entry name" value="Homeodomain-like"/>
    <property type="match status" value="2"/>
</dbReference>
<keyword evidence="2" id="KW-0238">DNA-binding</keyword>
<dbReference type="GO" id="GO:0043565">
    <property type="term" value="F:sequence-specific DNA binding"/>
    <property type="evidence" value="ECO:0007669"/>
    <property type="project" value="InterPro"/>
</dbReference>
<dbReference type="PANTHER" id="PTHR43280">
    <property type="entry name" value="ARAC-FAMILY TRANSCRIPTIONAL REGULATOR"/>
    <property type="match status" value="1"/>
</dbReference>
<gene>
    <name evidence="7" type="ORF">GT003_01155</name>
</gene>
<dbReference type="Pfam" id="PF17853">
    <property type="entry name" value="GGDEF_2"/>
    <property type="match status" value="1"/>
</dbReference>
<dbReference type="PROSITE" id="PS00041">
    <property type="entry name" value="HTH_ARAC_FAMILY_1"/>
    <property type="match status" value="1"/>
</dbReference>
<feature type="domain" description="HTH araC/xylS-type" evidence="5">
    <location>
        <begin position="422"/>
        <end position="520"/>
    </location>
</feature>
<protein>
    <submittedName>
        <fullName evidence="7">Response regulator</fullName>
    </submittedName>
</protein>
<dbReference type="Pfam" id="PF12833">
    <property type="entry name" value="HTH_18"/>
    <property type="match status" value="1"/>
</dbReference>
<sequence>MEITILLVDDEAIDLEWLQVRVESGNYDGLRVVGAAKSGFAALAAMERERIDMILTDIRMPIMSGMEFARKAKEIQPDVRIVFISGHDDFQYAKEAIQLHAYDYLLKPVDDDDLEKTLTGLCAKIREERRSRSAASEALPYVKRELLLRWFREASPNSAEDRVSEFLAPCLREGAAVALIEPDDRERLAKEMPLEERRALWARVESFLADFAQSEGLGEFMNGFNDRFILLVTAADEAGASLDKMIFAFRKAFPFTITIGLGDRAYRAEDLHASYRQAETALSIKWLVGKDRVIRDASSRTTGKPAAADTERLVQAMLQAMLEYDLVKIDDCLQALFSPDGGPLRKSEAYDLIVRITSKLHGGLQLLNENLYELLNWEAQEPVLLFEFETMADLVSWLRRRFFELSELLITKRRKQDRKLIAAIIGYMEERLAHKVTLREVATHFDFTPNYLGYLFKEETGMTFSDYINDVRIKKARVMLDDPLMKIYEISDKVGYNNVIYFNRMFKQAMGMTPGEYRKKNKI</sequence>
<keyword evidence="1" id="KW-0805">Transcription regulation</keyword>
<feature type="domain" description="Response regulatory" evidence="6">
    <location>
        <begin position="4"/>
        <end position="122"/>
    </location>
</feature>
<evidence type="ECO:0000259" key="6">
    <source>
        <dbReference type="PROSITE" id="PS50110"/>
    </source>
</evidence>
<feature type="modified residue" description="4-aspartylphosphate" evidence="4">
    <location>
        <position position="57"/>
    </location>
</feature>
<evidence type="ECO:0000313" key="7">
    <source>
        <dbReference type="EMBL" id="NBC67601.1"/>
    </source>
</evidence>
<evidence type="ECO:0000256" key="4">
    <source>
        <dbReference type="PROSITE-ProRule" id="PRU00169"/>
    </source>
</evidence>
<dbReference type="PRINTS" id="PR00032">
    <property type="entry name" value="HTHARAC"/>
</dbReference>
<dbReference type="InterPro" id="IPR009057">
    <property type="entry name" value="Homeodomain-like_sf"/>
</dbReference>
<dbReference type="SMART" id="SM00448">
    <property type="entry name" value="REC"/>
    <property type="match status" value="1"/>
</dbReference>
<evidence type="ECO:0000259" key="5">
    <source>
        <dbReference type="PROSITE" id="PS01124"/>
    </source>
</evidence>
<dbReference type="RefSeq" id="WP_161693557.1">
    <property type="nucleotide sequence ID" value="NZ_JAAAMU010000001.1"/>
</dbReference>
<dbReference type="EMBL" id="JAAAMU010000001">
    <property type="protein sequence ID" value="NBC67601.1"/>
    <property type="molecule type" value="Genomic_DNA"/>
</dbReference>
<dbReference type="Gene3D" id="1.10.10.60">
    <property type="entry name" value="Homeodomain-like"/>
    <property type="match status" value="2"/>
</dbReference>
<dbReference type="InterPro" id="IPR041522">
    <property type="entry name" value="CdaR_GGDEF"/>
</dbReference>